<name>A0AAD7G938_MYCRO</name>
<evidence type="ECO:0000313" key="2">
    <source>
        <dbReference type="Proteomes" id="UP001221757"/>
    </source>
</evidence>
<comment type="caution">
    <text evidence="1">The sequence shown here is derived from an EMBL/GenBank/DDBJ whole genome shotgun (WGS) entry which is preliminary data.</text>
</comment>
<dbReference type="EMBL" id="JARKIE010000192">
    <property type="protein sequence ID" value="KAJ7668891.1"/>
    <property type="molecule type" value="Genomic_DNA"/>
</dbReference>
<proteinExistence type="predicted"/>
<accession>A0AAD7G938</accession>
<organism evidence="1 2">
    <name type="scientific">Mycena rosella</name>
    <name type="common">Pink bonnet</name>
    <name type="synonym">Agaricus rosellus</name>
    <dbReference type="NCBI Taxonomy" id="1033263"/>
    <lineage>
        <taxon>Eukaryota</taxon>
        <taxon>Fungi</taxon>
        <taxon>Dikarya</taxon>
        <taxon>Basidiomycota</taxon>
        <taxon>Agaricomycotina</taxon>
        <taxon>Agaricomycetes</taxon>
        <taxon>Agaricomycetidae</taxon>
        <taxon>Agaricales</taxon>
        <taxon>Marasmiineae</taxon>
        <taxon>Mycenaceae</taxon>
        <taxon>Mycena</taxon>
    </lineage>
</organism>
<protein>
    <submittedName>
        <fullName evidence="1">Uncharacterized protein</fullName>
    </submittedName>
</protein>
<dbReference type="AlphaFoldDB" id="A0AAD7G938"/>
<gene>
    <name evidence="1" type="ORF">B0H17DRAFT_1087373</name>
</gene>
<evidence type="ECO:0000313" key="1">
    <source>
        <dbReference type="EMBL" id="KAJ7668891.1"/>
    </source>
</evidence>
<dbReference type="Proteomes" id="UP001221757">
    <property type="component" value="Unassembled WGS sequence"/>
</dbReference>
<reference evidence="1" key="1">
    <citation type="submission" date="2023-03" db="EMBL/GenBank/DDBJ databases">
        <title>Massive genome expansion in bonnet fungi (Mycena s.s.) driven by repeated elements and novel gene families across ecological guilds.</title>
        <authorList>
            <consortium name="Lawrence Berkeley National Laboratory"/>
            <person name="Harder C.B."/>
            <person name="Miyauchi S."/>
            <person name="Viragh M."/>
            <person name="Kuo A."/>
            <person name="Thoen E."/>
            <person name="Andreopoulos B."/>
            <person name="Lu D."/>
            <person name="Skrede I."/>
            <person name="Drula E."/>
            <person name="Henrissat B."/>
            <person name="Morin E."/>
            <person name="Kohler A."/>
            <person name="Barry K."/>
            <person name="LaButti K."/>
            <person name="Morin E."/>
            <person name="Salamov A."/>
            <person name="Lipzen A."/>
            <person name="Mereny Z."/>
            <person name="Hegedus B."/>
            <person name="Baldrian P."/>
            <person name="Stursova M."/>
            <person name="Weitz H."/>
            <person name="Taylor A."/>
            <person name="Grigoriev I.V."/>
            <person name="Nagy L.G."/>
            <person name="Martin F."/>
            <person name="Kauserud H."/>
        </authorList>
    </citation>
    <scope>NUCLEOTIDE SEQUENCE</scope>
    <source>
        <strain evidence="1">CBHHK067</strain>
    </source>
</reference>
<sequence length="73" mass="8268">MIRFKLPLFLMSIRAPASRTSSRPIPIHSDQFCSRSISIESLLHQFMPDSFGSLLHLFTPNSTWESSSSKLLS</sequence>
<keyword evidence="2" id="KW-1185">Reference proteome</keyword>